<feature type="transmembrane region" description="Helical" evidence="1">
    <location>
        <begin position="17"/>
        <end position="35"/>
    </location>
</feature>
<feature type="transmembrane region" description="Helical" evidence="1">
    <location>
        <begin position="274"/>
        <end position="291"/>
    </location>
</feature>
<keyword evidence="1" id="KW-1133">Transmembrane helix</keyword>
<evidence type="ECO:0000313" key="3">
    <source>
        <dbReference type="Proteomes" id="UP000298058"/>
    </source>
</evidence>
<dbReference type="AlphaFoldDB" id="A0A4R9LY95"/>
<feature type="transmembrane region" description="Helical" evidence="1">
    <location>
        <begin position="368"/>
        <end position="387"/>
    </location>
</feature>
<feature type="transmembrane region" description="Helical" evidence="1">
    <location>
        <begin position="95"/>
        <end position="113"/>
    </location>
</feature>
<protein>
    <submittedName>
        <fullName evidence="2">Uncharacterized protein</fullName>
    </submittedName>
</protein>
<gene>
    <name evidence="2" type="ORF">EHS15_13000</name>
</gene>
<keyword evidence="1" id="KW-0472">Membrane</keyword>
<comment type="caution">
    <text evidence="2">The sequence shown here is derived from an EMBL/GenBank/DDBJ whole genome shotgun (WGS) entry which is preliminary data.</text>
</comment>
<evidence type="ECO:0000256" key="1">
    <source>
        <dbReference type="SAM" id="Phobius"/>
    </source>
</evidence>
<dbReference type="EMBL" id="RQHW01000047">
    <property type="protein sequence ID" value="TGN18317.1"/>
    <property type="molecule type" value="Genomic_DNA"/>
</dbReference>
<feature type="transmembrane region" description="Helical" evidence="1">
    <location>
        <begin position="248"/>
        <end position="268"/>
    </location>
</feature>
<feature type="transmembrane region" description="Helical" evidence="1">
    <location>
        <begin position="120"/>
        <end position="137"/>
    </location>
</feature>
<feature type="transmembrane region" description="Helical" evidence="1">
    <location>
        <begin position="338"/>
        <end position="356"/>
    </location>
</feature>
<keyword evidence="3" id="KW-1185">Reference proteome</keyword>
<proteinExistence type="predicted"/>
<sequence length="500" mass="58061">MLQAVTTRLRSLPSNQLINYLLLSFFLVLGSYLRIKNLDLQSLWYDELFSVIHSSLPSLSDTYRSFWEETNPPLHGLILHSWIQIFSNSVHSVRGLSVLFGIINLSYLGYIAYKEKSQRYVYSFILFSVSFGAIYYSQEARAYSLLMLLSSILTIYFLKLLSFSKEEDRRESVKNWSVFLITGTLASYTHYFGFLFLGHLYLLMTVHFIISKKNKELIVTLLLGALQILLFSPELYKIAFILPYSTRINWVPETGVFVYFEILNYTFYLMPYKGLPIVVLVPVAFLAYLLFQSKHFKTFFSAKENSKLSMEAVYLFSLIVLFLTSTALVSIYKPILTGRNLLVLSFPAILLVSLLIESAKILRPTNKLVIVSCFAVFFASSISKGYYKPFKMHYKQSLVMIMTEAKEGEKVYSHSFQEFYDYYPSVLENPKQIHVENFPKKNGNFDWKKLDELKPKERIFLIDAEIHGTFQKKELSEIKKRVSRMDTIPVFGINIFILTK</sequence>
<name>A0A4R9LY95_9LEPT</name>
<feature type="transmembrane region" description="Helical" evidence="1">
    <location>
        <begin position="312"/>
        <end position="332"/>
    </location>
</feature>
<feature type="transmembrane region" description="Helical" evidence="1">
    <location>
        <begin position="217"/>
        <end position="236"/>
    </location>
</feature>
<feature type="transmembrane region" description="Helical" evidence="1">
    <location>
        <begin position="176"/>
        <end position="197"/>
    </location>
</feature>
<organism evidence="2 3">
    <name type="scientific">Leptospira idonii</name>
    <dbReference type="NCBI Taxonomy" id="1193500"/>
    <lineage>
        <taxon>Bacteria</taxon>
        <taxon>Pseudomonadati</taxon>
        <taxon>Spirochaetota</taxon>
        <taxon>Spirochaetia</taxon>
        <taxon>Leptospirales</taxon>
        <taxon>Leptospiraceae</taxon>
        <taxon>Leptospira</taxon>
    </lineage>
</organism>
<reference evidence="2" key="1">
    <citation type="journal article" date="2019" name="PLoS Negl. Trop. Dis.">
        <title>Revisiting the worldwide diversity of Leptospira species in the environment.</title>
        <authorList>
            <person name="Vincent A.T."/>
            <person name="Schiettekatte O."/>
            <person name="Bourhy P."/>
            <person name="Veyrier F.J."/>
            <person name="Picardeau M."/>
        </authorList>
    </citation>
    <scope>NUCLEOTIDE SEQUENCE [LARGE SCALE GENOMIC DNA]</scope>
    <source>
        <strain evidence="2">201300427</strain>
    </source>
</reference>
<feature type="transmembrane region" description="Helical" evidence="1">
    <location>
        <begin position="143"/>
        <end position="164"/>
    </location>
</feature>
<evidence type="ECO:0000313" key="2">
    <source>
        <dbReference type="EMBL" id="TGN18317.1"/>
    </source>
</evidence>
<dbReference type="Proteomes" id="UP000298058">
    <property type="component" value="Unassembled WGS sequence"/>
</dbReference>
<dbReference type="RefSeq" id="WP_135761005.1">
    <property type="nucleotide sequence ID" value="NZ_RQHW01000047.1"/>
</dbReference>
<accession>A0A4R9LY95</accession>
<dbReference type="OrthoDB" id="345599at2"/>
<keyword evidence="1" id="KW-0812">Transmembrane</keyword>